<evidence type="ECO:0000313" key="3">
    <source>
        <dbReference type="Proteomes" id="UP000284998"/>
    </source>
</evidence>
<dbReference type="EMBL" id="QRJS01000035">
    <property type="protein sequence ID" value="RHH41630.1"/>
    <property type="molecule type" value="Genomic_DNA"/>
</dbReference>
<dbReference type="SUPFAM" id="SSF53756">
    <property type="entry name" value="UDP-Glycosyltransferase/glycogen phosphorylase"/>
    <property type="match status" value="1"/>
</dbReference>
<dbReference type="InterPro" id="IPR001296">
    <property type="entry name" value="Glyco_trans_1"/>
</dbReference>
<proteinExistence type="predicted"/>
<dbReference type="AlphaFoldDB" id="A0A414WU44"/>
<feature type="domain" description="Glycosyl transferase family 1" evidence="1">
    <location>
        <begin position="198"/>
        <end position="350"/>
    </location>
</feature>
<evidence type="ECO:0000313" key="2">
    <source>
        <dbReference type="EMBL" id="RHH41630.1"/>
    </source>
</evidence>
<dbReference type="Proteomes" id="UP000284998">
    <property type="component" value="Unassembled WGS sequence"/>
</dbReference>
<dbReference type="Pfam" id="PF00534">
    <property type="entry name" value="Glycos_transf_1"/>
    <property type="match status" value="1"/>
</dbReference>
<comment type="caution">
    <text evidence="2">The sequence shown here is derived from an EMBL/GenBank/DDBJ whole genome shotgun (WGS) entry which is preliminary data.</text>
</comment>
<dbReference type="CDD" id="cd03801">
    <property type="entry name" value="GT4_PimA-like"/>
    <property type="match status" value="1"/>
</dbReference>
<sequence length="385" mass="43569">MKVLWISPWFGNYRIPVYDQLNKLCKGSFYLICSQENTSDLVRQKLKNTLGTNAIVMSGEKRMTMGSEESDFANSALVIKKQPGLYKAIKDVNADIIITEGFGGWAPAGIRYAVTHCKKLCMFYERTAYVERNSPKWRRLYRRIVGIPVNHFLINGTLTEEYLNNGLGFKHTPKIKGCMSADSFGLAQAVSSFSESQKENLQKELKLNSGLTFLFVGQMVARKGISELLAVWNQHIQKHPQDNLIVIGKGVLEAKLKQQYTLEDSIHILGAINYDLLYQYYAICDVFIMPTLEDNWCLVIPEAMACGKPVACSIYNGGHYELVQDNVNGYKFDPLNPNSILQTLDKFHHADLSRMGATSKEIESNFTPDKAAQRIYEACLKVYKK</sequence>
<dbReference type="GO" id="GO:0016757">
    <property type="term" value="F:glycosyltransferase activity"/>
    <property type="evidence" value="ECO:0007669"/>
    <property type="project" value="InterPro"/>
</dbReference>
<gene>
    <name evidence="2" type="ORF">DW204_12140</name>
</gene>
<keyword evidence="2" id="KW-0808">Transferase</keyword>
<organism evidence="2 3">
    <name type="scientific">Phocaeicola plebeius</name>
    <dbReference type="NCBI Taxonomy" id="310297"/>
    <lineage>
        <taxon>Bacteria</taxon>
        <taxon>Pseudomonadati</taxon>
        <taxon>Bacteroidota</taxon>
        <taxon>Bacteroidia</taxon>
        <taxon>Bacteroidales</taxon>
        <taxon>Bacteroidaceae</taxon>
        <taxon>Phocaeicola</taxon>
    </lineage>
</organism>
<dbReference type="PANTHER" id="PTHR45947:SF3">
    <property type="entry name" value="SULFOQUINOVOSYL TRANSFERASE SQD2"/>
    <property type="match status" value="1"/>
</dbReference>
<dbReference type="RefSeq" id="WP_118244271.1">
    <property type="nucleotide sequence ID" value="NZ_QRJS01000035.1"/>
</dbReference>
<reference evidence="2 3" key="1">
    <citation type="submission" date="2018-08" db="EMBL/GenBank/DDBJ databases">
        <title>A genome reference for cultivated species of the human gut microbiota.</title>
        <authorList>
            <person name="Zou Y."/>
            <person name="Xue W."/>
            <person name="Luo G."/>
        </authorList>
    </citation>
    <scope>NUCLEOTIDE SEQUENCE [LARGE SCALE GENOMIC DNA]</scope>
    <source>
        <strain evidence="2 3">AM17-44</strain>
    </source>
</reference>
<name>A0A414WU44_9BACT</name>
<dbReference type="InterPro" id="IPR050194">
    <property type="entry name" value="Glycosyltransferase_grp1"/>
</dbReference>
<protein>
    <submittedName>
        <fullName evidence="2">Glycosyltransferase</fullName>
    </submittedName>
</protein>
<evidence type="ECO:0000259" key="1">
    <source>
        <dbReference type="Pfam" id="PF00534"/>
    </source>
</evidence>
<dbReference type="PANTHER" id="PTHR45947">
    <property type="entry name" value="SULFOQUINOVOSYL TRANSFERASE SQD2"/>
    <property type="match status" value="1"/>
</dbReference>
<accession>A0A414WU44</accession>
<dbReference type="Gene3D" id="3.40.50.2000">
    <property type="entry name" value="Glycogen Phosphorylase B"/>
    <property type="match status" value="2"/>
</dbReference>